<dbReference type="NCBIfam" id="TIGR04141">
    <property type="entry name" value="TIGR04141 family sporadically distributed protein"/>
    <property type="match status" value="1"/>
</dbReference>
<evidence type="ECO:0000313" key="2">
    <source>
        <dbReference type="Proteomes" id="UP001500542"/>
    </source>
</evidence>
<accession>A0ABN1RJ96</accession>
<keyword evidence="2" id="KW-1185">Reference proteome</keyword>
<comment type="caution">
    <text evidence="1">The sequence shown here is derived from an EMBL/GenBank/DDBJ whole genome shotgun (WGS) entry which is preliminary data.</text>
</comment>
<name>A0ABN1RJ96_9ACTN</name>
<proteinExistence type="predicted"/>
<dbReference type="Pfam" id="PF19614">
    <property type="entry name" value="DUF6119"/>
    <property type="match status" value="1"/>
</dbReference>
<reference evidence="1 2" key="1">
    <citation type="journal article" date="2019" name="Int. J. Syst. Evol. Microbiol.">
        <title>The Global Catalogue of Microorganisms (GCM) 10K type strain sequencing project: providing services to taxonomists for standard genome sequencing and annotation.</title>
        <authorList>
            <consortium name="The Broad Institute Genomics Platform"/>
            <consortium name="The Broad Institute Genome Sequencing Center for Infectious Disease"/>
            <person name="Wu L."/>
            <person name="Ma J."/>
        </authorList>
    </citation>
    <scope>NUCLEOTIDE SEQUENCE [LARGE SCALE GENOMIC DNA]</scope>
    <source>
        <strain evidence="1 2">JCM 10977</strain>
    </source>
</reference>
<evidence type="ECO:0008006" key="3">
    <source>
        <dbReference type="Google" id="ProtNLM"/>
    </source>
</evidence>
<dbReference type="Proteomes" id="UP001500542">
    <property type="component" value="Unassembled WGS sequence"/>
</dbReference>
<protein>
    <recommendedName>
        <fullName evidence="3">Sporadically distributed protein, TIGR04141 family</fullName>
    </recommendedName>
</protein>
<evidence type="ECO:0000313" key="1">
    <source>
        <dbReference type="EMBL" id="GAA0958281.1"/>
    </source>
</evidence>
<sequence>MDKKANVGLWKIQLTQGGTAQTTLDDLLESYRRLRKADPSSHPRLVQVALAQAVSGVSLELYIRSRPSPGFAPFVSDYLIFENDQKKFAYNVIDTCLFIVTKPSLFAVTSSFGYRIFDGYVDFAFPFEVAKRLVANNFIAADVREFSGPRASRTETYRRAQSISGSESFGKVWKRLVGRLDTGLLPTGGYLASIIDIHKPPALEMKSSFTIRKKLDLLEVVKLAQELDDLPEPSPDQTRQLAFLDNLYVVRDQQLILDLRYHLLDNVRQAIVHGSEIDLDLGDPDELAAYQTGTDFQLSRWTVPGDPPDKDDLFGVIRQQLSGLLKKPTAFVEKLETLRFSYRRQSDDAQPVRKEVHKFMHAQVDLNGQTYFLLDGSWYRAQGACLENLKRDFLAEVFTGRQPILSQEDLGLMPWSGTDEDGYNRAQGASGQFYYGDKVFALSDRGKVELFDLLRVDKAAGTLHVIHVKDGFDGKMRDACSQISLAREVISADLTNGKVLLEAFYPRWQLANAGRGISKEDFLGWFDLNIIYAVLASTKTDFTEQSFDQQLRSHIARREIIATRNEFKSSGATFRLLHTKRS</sequence>
<dbReference type="RefSeq" id="WP_343980578.1">
    <property type="nucleotide sequence ID" value="NZ_BAAAHK010000019.1"/>
</dbReference>
<organism evidence="1 2">
    <name type="scientific">Kribbella koreensis</name>
    <dbReference type="NCBI Taxonomy" id="57909"/>
    <lineage>
        <taxon>Bacteria</taxon>
        <taxon>Bacillati</taxon>
        <taxon>Actinomycetota</taxon>
        <taxon>Actinomycetes</taxon>
        <taxon>Propionibacteriales</taxon>
        <taxon>Kribbellaceae</taxon>
        <taxon>Kribbella</taxon>
    </lineage>
</organism>
<gene>
    <name evidence="1" type="ORF">GCM10009554_70300</name>
</gene>
<dbReference type="InterPro" id="IPR026487">
    <property type="entry name" value="CHP04141"/>
</dbReference>
<dbReference type="EMBL" id="BAAAHK010000019">
    <property type="protein sequence ID" value="GAA0958281.1"/>
    <property type="molecule type" value="Genomic_DNA"/>
</dbReference>